<dbReference type="Proteomes" id="UP001164746">
    <property type="component" value="Chromosome 6"/>
</dbReference>
<dbReference type="EMBL" id="CP111017">
    <property type="protein sequence ID" value="WAR07909.1"/>
    <property type="molecule type" value="Genomic_DNA"/>
</dbReference>
<keyword evidence="2" id="KW-1185">Reference proteome</keyword>
<evidence type="ECO:0000313" key="1">
    <source>
        <dbReference type="EMBL" id="WAR07909.1"/>
    </source>
</evidence>
<name>A0ABY7EHN9_MYAAR</name>
<proteinExistence type="predicted"/>
<protein>
    <submittedName>
        <fullName evidence="1">Uncharacterized protein</fullName>
    </submittedName>
</protein>
<gene>
    <name evidence="1" type="ORF">MAR_017867</name>
</gene>
<organism evidence="1 2">
    <name type="scientific">Mya arenaria</name>
    <name type="common">Soft-shell clam</name>
    <dbReference type="NCBI Taxonomy" id="6604"/>
    <lineage>
        <taxon>Eukaryota</taxon>
        <taxon>Metazoa</taxon>
        <taxon>Spiralia</taxon>
        <taxon>Lophotrochozoa</taxon>
        <taxon>Mollusca</taxon>
        <taxon>Bivalvia</taxon>
        <taxon>Autobranchia</taxon>
        <taxon>Heteroconchia</taxon>
        <taxon>Euheterodonta</taxon>
        <taxon>Imparidentia</taxon>
        <taxon>Neoheterodontei</taxon>
        <taxon>Myida</taxon>
        <taxon>Myoidea</taxon>
        <taxon>Myidae</taxon>
        <taxon>Mya</taxon>
    </lineage>
</organism>
<reference evidence="1" key="1">
    <citation type="submission" date="2022-11" db="EMBL/GenBank/DDBJ databases">
        <title>Centuries of genome instability and evolution in soft-shell clam transmissible cancer (bioRxiv).</title>
        <authorList>
            <person name="Hart S.F.M."/>
            <person name="Yonemitsu M.A."/>
            <person name="Giersch R.M."/>
            <person name="Beal B.F."/>
            <person name="Arriagada G."/>
            <person name="Davis B.W."/>
            <person name="Ostrander E.A."/>
            <person name="Goff S.P."/>
            <person name="Metzger M.J."/>
        </authorList>
    </citation>
    <scope>NUCLEOTIDE SEQUENCE</scope>
    <source>
        <strain evidence="1">MELC-2E11</strain>
        <tissue evidence="1">Siphon/mantle</tissue>
    </source>
</reference>
<sequence>MSDGQSARQPRLRPPPPPCSHAFLDVSISLMSQWFYGRTAGLERKCLTAASPTPTPSRLPSVSGCFHLIDVPMAIWQDWIKNARQSLLRHPPPPGPERFWRSH</sequence>
<accession>A0ABY7EHN9</accession>
<evidence type="ECO:0000313" key="2">
    <source>
        <dbReference type="Proteomes" id="UP001164746"/>
    </source>
</evidence>